<dbReference type="OrthoDB" id="408631at2759"/>
<dbReference type="EMBL" id="KV442048">
    <property type="protein sequence ID" value="OAQ28469.1"/>
    <property type="molecule type" value="Genomic_DNA"/>
</dbReference>
<dbReference type="GO" id="GO:0016787">
    <property type="term" value="F:hydrolase activity"/>
    <property type="evidence" value="ECO:0007669"/>
    <property type="project" value="UniProtKB-KW"/>
</dbReference>
<dbReference type="SUPFAM" id="SSF53474">
    <property type="entry name" value="alpha/beta-Hydrolases"/>
    <property type="match status" value="1"/>
</dbReference>
<dbReference type="InterPro" id="IPR002018">
    <property type="entry name" value="CarbesteraseB"/>
</dbReference>
<feature type="domain" description="Carboxylesterase type B" evidence="3">
    <location>
        <begin position="196"/>
        <end position="727"/>
    </location>
</feature>
<comment type="similarity">
    <text evidence="1">Belongs to the type-B carboxylesterase/lipase family.</text>
</comment>
<name>A0A197JW05_9FUNG</name>
<dbReference type="Proteomes" id="UP000078512">
    <property type="component" value="Unassembled WGS sequence"/>
</dbReference>
<evidence type="ECO:0000256" key="1">
    <source>
        <dbReference type="ARBA" id="ARBA00005964"/>
    </source>
</evidence>
<dbReference type="InterPro" id="IPR029058">
    <property type="entry name" value="AB_hydrolase_fold"/>
</dbReference>
<evidence type="ECO:0000259" key="3">
    <source>
        <dbReference type="Pfam" id="PF00135"/>
    </source>
</evidence>
<gene>
    <name evidence="4" type="ORF">K457DRAFT_20033</name>
</gene>
<organism evidence="4 5">
    <name type="scientific">Linnemannia elongata AG-77</name>
    <dbReference type="NCBI Taxonomy" id="1314771"/>
    <lineage>
        <taxon>Eukaryota</taxon>
        <taxon>Fungi</taxon>
        <taxon>Fungi incertae sedis</taxon>
        <taxon>Mucoromycota</taxon>
        <taxon>Mortierellomycotina</taxon>
        <taxon>Mortierellomycetes</taxon>
        <taxon>Mortierellales</taxon>
        <taxon>Mortierellaceae</taxon>
        <taxon>Linnemannia</taxon>
    </lineage>
</organism>
<dbReference type="Pfam" id="PF00135">
    <property type="entry name" value="COesterase"/>
    <property type="match status" value="1"/>
</dbReference>
<dbReference type="STRING" id="1314771.A0A197JW05"/>
<sequence>MRLQEKQPHNKNQKTMTLIITKTILVASCLAAAASASPLLRRQSSQGSSLVQDAPLAGDLAGIHLLLNNDLDSNTPKHPVIFLAEARSYKDSRHVCDTLGEDLVNSGNLGFAKDLLDITPIAANDLKKVTRLWVKNADTSSSSCTAFDRKSGDTIQLPCSTHLTALCANTLPRSQIGPDVHTDKTNQIKVRTPHAGTYQGYRDQNQFRFLGIKYAQPPVGRLRFMPPQRMKAGDADKAKDATKYGSVCMQGEYEGDAKPNATYVLYSLGAPENEDCLHLNVFTPTLPSKQGKKGLPVMVYVHGGGFTSFSGSSPVFEPGNLVSRGGVVVVTLNYRLGIFGFFESPPSIPRSKATGNLAIRDQIAALQWVQDNIVAFGGDPDQVTIFGESAGGYSMRALLSVPAAFGLYRNVISQSDLLGIPFSSPKIAGQIGAGLLKYLGCSPSDLACAQSKTADQVRNAEHNATMDVVLADGNEWLMTAGGVYRPTIDGDFFPGDFADLVRTGRYNRKANILWGTTRDEAAAFLPYVFPEPIPLDEKDKALAGYLLEDRTKKLFTSPAYALNKSDNDTIRSELSVAITDLLWACAVQRMSRGTASQHSKVYTYRMDHGRDIYSTFGEPFPPFCRGRVCHADDVIPSFGSGDVKDGTVQTGSDARFSRQVIDRFVTFAKTGNPNPKKKDSGLLGLAERNADVTSVQWPEYVDGEDRVFVFEEITGRVEVGKDTERCQWIEKNVHYDYQVHAPNGKFVPIFP</sequence>
<dbReference type="PANTHER" id="PTHR45570">
    <property type="entry name" value="CARBOXYLIC ESTER HYDROLASE"/>
    <property type="match status" value="1"/>
</dbReference>
<dbReference type="InterPro" id="IPR019826">
    <property type="entry name" value="Carboxylesterase_B_AS"/>
</dbReference>
<dbReference type="AlphaFoldDB" id="A0A197JW05"/>
<accession>A0A197JW05</accession>
<evidence type="ECO:0000313" key="4">
    <source>
        <dbReference type="EMBL" id="OAQ28469.1"/>
    </source>
</evidence>
<protein>
    <submittedName>
        <fullName evidence="4">COesterase-domain-containing protein</fullName>
    </submittedName>
</protein>
<dbReference type="Gene3D" id="3.40.50.1820">
    <property type="entry name" value="alpha/beta hydrolase"/>
    <property type="match status" value="1"/>
</dbReference>
<keyword evidence="2" id="KW-0378">Hydrolase</keyword>
<evidence type="ECO:0000256" key="2">
    <source>
        <dbReference type="ARBA" id="ARBA00022801"/>
    </source>
</evidence>
<dbReference type="PROSITE" id="PS00122">
    <property type="entry name" value="CARBOXYLESTERASE_B_1"/>
    <property type="match status" value="1"/>
</dbReference>
<evidence type="ECO:0000313" key="5">
    <source>
        <dbReference type="Proteomes" id="UP000078512"/>
    </source>
</evidence>
<reference evidence="4 5" key="1">
    <citation type="submission" date="2016-05" db="EMBL/GenBank/DDBJ databases">
        <title>Genome sequencing reveals origins of a unique bacterial endosymbiosis in the earliest lineages of terrestrial Fungi.</title>
        <authorList>
            <consortium name="DOE Joint Genome Institute"/>
            <person name="Uehling J."/>
            <person name="Gryganskyi A."/>
            <person name="Hameed K."/>
            <person name="Tschaplinski T."/>
            <person name="Misztal P."/>
            <person name="Wu S."/>
            <person name="Desiro A."/>
            <person name="Vande Pol N."/>
            <person name="Du Z.-Y."/>
            <person name="Zienkiewicz A."/>
            <person name="Zienkiewicz K."/>
            <person name="Morin E."/>
            <person name="Tisserant E."/>
            <person name="Splivallo R."/>
            <person name="Hainaut M."/>
            <person name="Henrissat B."/>
            <person name="Ohm R."/>
            <person name="Kuo A."/>
            <person name="Yan J."/>
            <person name="Lipzen A."/>
            <person name="Nolan M."/>
            <person name="Labutti K."/>
            <person name="Barry K."/>
            <person name="Goldstein A."/>
            <person name="Labbe J."/>
            <person name="Schadt C."/>
            <person name="Tuskan G."/>
            <person name="Grigoriev I."/>
            <person name="Martin F."/>
            <person name="Vilgalys R."/>
            <person name="Bonito G."/>
        </authorList>
    </citation>
    <scope>NUCLEOTIDE SEQUENCE [LARGE SCALE GENOMIC DNA]</scope>
    <source>
        <strain evidence="4 5">AG-77</strain>
    </source>
</reference>
<proteinExistence type="inferred from homology"/>
<keyword evidence="5" id="KW-1185">Reference proteome</keyword>